<sequence>MTAPATVEEYLAGFPDDVRTILENVRQAIRNVIPDADERMSYGIVRLEIVGRHAIYFGGWKKHVGLYPIPGLDDELESLIAPYRAAKDSVRFPYAKPIPYDLIERVTAHIAGR</sequence>
<evidence type="ECO:0000259" key="1">
    <source>
        <dbReference type="Pfam" id="PF08818"/>
    </source>
</evidence>
<dbReference type="SUPFAM" id="SSF159888">
    <property type="entry name" value="YdhG-like"/>
    <property type="match status" value="1"/>
</dbReference>
<feature type="domain" description="YdhG-like" evidence="1">
    <location>
        <begin position="19"/>
        <end position="106"/>
    </location>
</feature>
<gene>
    <name evidence="2" type="ORF">GCM10022239_08840</name>
</gene>
<comment type="caution">
    <text evidence="2">The sequence shown here is derived from an EMBL/GenBank/DDBJ whole genome shotgun (WGS) entry which is preliminary data.</text>
</comment>
<dbReference type="InterPro" id="IPR014922">
    <property type="entry name" value="YdhG-like"/>
</dbReference>
<evidence type="ECO:0000313" key="2">
    <source>
        <dbReference type="EMBL" id="GAA3734962.1"/>
    </source>
</evidence>
<dbReference type="RefSeq" id="WP_344754112.1">
    <property type="nucleotide sequence ID" value="NZ_BAABAE010000002.1"/>
</dbReference>
<proteinExistence type="predicted"/>
<name>A0ABP7FAM0_9MICO</name>
<keyword evidence="3" id="KW-1185">Reference proteome</keyword>
<dbReference type="Gene3D" id="3.90.1150.200">
    <property type="match status" value="1"/>
</dbReference>
<accession>A0ABP7FAM0</accession>
<dbReference type="EMBL" id="BAABAE010000002">
    <property type="protein sequence ID" value="GAA3734962.1"/>
    <property type="molecule type" value="Genomic_DNA"/>
</dbReference>
<evidence type="ECO:0000313" key="3">
    <source>
        <dbReference type="Proteomes" id="UP001501004"/>
    </source>
</evidence>
<dbReference type="Pfam" id="PF08818">
    <property type="entry name" value="DUF1801"/>
    <property type="match status" value="1"/>
</dbReference>
<reference evidence="3" key="1">
    <citation type="journal article" date="2019" name="Int. J. Syst. Evol. Microbiol.">
        <title>The Global Catalogue of Microorganisms (GCM) 10K type strain sequencing project: providing services to taxonomists for standard genome sequencing and annotation.</title>
        <authorList>
            <consortium name="The Broad Institute Genomics Platform"/>
            <consortium name="The Broad Institute Genome Sequencing Center for Infectious Disease"/>
            <person name="Wu L."/>
            <person name="Ma J."/>
        </authorList>
    </citation>
    <scope>NUCLEOTIDE SEQUENCE [LARGE SCALE GENOMIC DNA]</scope>
    <source>
        <strain evidence="3">JCM 16949</strain>
    </source>
</reference>
<dbReference type="Proteomes" id="UP001501004">
    <property type="component" value="Unassembled WGS sequence"/>
</dbReference>
<organism evidence="2 3">
    <name type="scientific">Leifsonella bigeumensis</name>
    <dbReference type="NCBI Taxonomy" id="433643"/>
    <lineage>
        <taxon>Bacteria</taxon>
        <taxon>Bacillati</taxon>
        <taxon>Actinomycetota</taxon>
        <taxon>Actinomycetes</taxon>
        <taxon>Micrococcales</taxon>
        <taxon>Microbacteriaceae</taxon>
        <taxon>Leifsonella</taxon>
    </lineage>
</organism>
<protein>
    <recommendedName>
        <fullName evidence="1">YdhG-like domain-containing protein</fullName>
    </recommendedName>
</protein>